<proteinExistence type="predicted"/>
<dbReference type="RefSeq" id="WP_330135121.1">
    <property type="nucleotide sequence ID" value="NZ_JAUTXY010000010.1"/>
</dbReference>
<dbReference type="Gene3D" id="3.10.450.50">
    <property type="match status" value="1"/>
</dbReference>
<dbReference type="CDD" id="cd00531">
    <property type="entry name" value="NTF2_like"/>
    <property type="match status" value="1"/>
</dbReference>
<reference evidence="2 3" key="1">
    <citation type="submission" date="2023-07" db="EMBL/GenBank/DDBJ databases">
        <authorList>
            <person name="Girao M."/>
            <person name="Carvalho M.F."/>
        </authorList>
    </citation>
    <scope>NUCLEOTIDE SEQUENCE [LARGE SCALE GENOMIC DNA]</scope>
    <source>
        <strain evidence="2 3">YIM65754</strain>
    </source>
</reference>
<feature type="domain" description="SnoaL-like" evidence="1">
    <location>
        <begin position="6"/>
        <end position="127"/>
    </location>
</feature>
<dbReference type="InterPro" id="IPR037401">
    <property type="entry name" value="SnoaL-like"/>
</dbReference>
<gene>
    <name evidence="2" type="ORF">Q7514_20575</name>
</gene>
<dbReference type="EMBL" id="JAUTXY010000010">
    <property type="protein sequence ID" value="MEE2059921.1"/>
    <property type="molecule type" value="Genomic_DNA"/>
</dbReference>
<dbReference type="InterPro" id="IPR032710">
    <property type="entry name" value="NTF2-like_dom_sf"/>
</dbReference>
<dbReference type="Pfam" id="PF13577">
    <property type="entry name" value="SnoaL_4"/>
    <property type="match status" value="1"/>
</dbReference>
<sequence length="144" mass="15908">MNTPSDLAGRYALAVDDRNRAALASLFTADAEFVQPPAVTRGTENVITVGAEAIVAVVLDGTAHLHSTHHAVHQQVLDVAGDNATGWVYCLAHHLYRSRDGMRDNAIAIRYRDDYRRVDDGWKIARRELVVDYIEDHAVTVPGF</sequence>
<evidence type="ECO:0000313" key="3">
    <source>
        <dbReference type="Proteomes" id="UP001336020"/>
    </source>
</evidence>
<keyword evidence="3" id="KW-1185">Reference proteome</keyword>
<accession>A0ABU7LEE0</accession>
<comment type="caution">
    <text evidence="2">The sequence shown here is derived from an EMBL/GenBank/DDBJ whole genome shotgun (WGS) entry which is preliminary data.</text>
</comment>
<evidence type="ECO:0000259" key="1">
    <source>
        <dbReference type="Pfam" id="PF13577"/>
    </source>
</evidence>
<dbReference type="SUPFAM" id="SSF54427">
    <property type="entry name" value="NTF2-like"/>
    <property type="match status" value="1"/>
</dbReference>
<protein>
    <submittedName>
        <fullName evidence="2">Nuclear transport factor 2 family protein</fullName>
    </submittedName>
</protein>
<dbReference type="Proteomes" id="UP001336020">
    <property type="component" value="Unassembled WGS sequence"/>
</dbReference>
<name>A0ABU7LEE0_9NOCA</name>
<evidence type="ECO:0000313" key="2">
    <source>
        <dbReference type="EMBL" id="MEE2059921.1"/>
    </source>
</evidence>
<organism evidence="2 3">
    <name type="scientific">Rhodococcus artemisiae</name>
    <dbReference type="NCBI Taxonomy" id="714159"/>
    <lineage>
        <taxon>Bacteria</taxon>
        <taxon>Bacillati</taxon>
        <taxon>Actinomycetota</taxon>
        <taxon>Actinomycetes</taxon>
        <taxon>Mycobacteriales</taxon>
        <taxon>Nocardiaceae</taxon>
        <taxon>Rhodococcus</taxon>
    </lineage>
</organism>